<keyword evidence="2" id="KW-0812">Transmembrane</keyword>
<feature type="region of interest" description="Disordered" evidence="1">
    <location>
        <begin position="72"/>
        <end position="91"/>
    </location>
</feature>
<organism evidence="3 4">
    <name type="scientific">Liquidambar formosana</name>
    <name type="common">Formosan gum</name>
    <dbReference type="NCBI Taxonomy" id="63359"/>
    <lineage>
        <taxon>Eukaryota</taxon>
        <taxon>Viridiplantae</taxon>
        <taxon>Streptophyta</taxon>
        <taxon>Embryophyta</taxon>
        <taxon>Tracheophyta</taxon>
        <taxon>Spermatophyta</taxon>
        <taxon>Magnoliopsida</taxon>
        <taxon>eudicotyledons</taxon>
        <taxon>Gunneridae</taxon>
        <taxon>Pentapetalae</taxon>
        <taxon>Saxifragales</taxon>
        <taxon>Altingiaceae</taxon>
        <taxon>Liquidambar</taxon>
    </lineage>
</organism>
<feature type="transmembrane region" description="Helical" evidence="2">
    <location>
        <begin position="242"/>
        <end position="267"/>
    </location>
</feature>
<comment type="caution">
    <text evidence="3">The sequence shown here is derived from an EMBL/GenBank/DDBJ whole genome shotgun (WGS) entry which is preliminary data.</text>
</comment>
<protein>
    <recommendedName>
        <fullName evidence="5">Transmembrane protein</fullName>
    </recommendedName>
</protein>
<name>A0AAP0RI88_LIQFO</name>
<dbReference type="PANTHER" id="PTHR36367:SF2">
    <property type="entry name" value="TRANSMEMBRANE PROTEIN"/>
    <property type="match status" value="1"/>
</dbReference>
<feature type="compositionally biased region" description="Low complexity" evidence="1">
    <location>
        <begin position="78"/>
        <end position="91"/>
    </location>
</feature>
<evidence type="ECO:0008006" key="5">
    <source>
        <dbReference type="Google" id="ProtNLM"/>
    </source>
</evidence>
<reference evidence="3 4" key="1">
    <citation type="journal article" date="2024" name="Plant J.">
        <title>Genome sequences and population genomics reveal climatic adaptation and genomic divergence between two closely related sweetgum species.</title>
        <authorList>
            <person name="Xu W.Q."/>
            <person name="Ren C.Q."/>
            <person name="Zhang X.Y."/>
            <person name="Comes H.P."/>
            <person name="Liu X.H."/>
            <person name="Li Y.G."/>
            <person name="Kettle C.J."/>
            <person name="Jalonen R."/>
            <person name="Gaisberger H."/>
            <person name="Ma Y.Z."/>
            <person name="Qiu Y.X."/>
        </authorList>
    </citation>
    <scope>NUCLEOTIDE SEQUENCE [LARGE SCALE GENOMIC DNA]</scope>
    <source>
        <strain evidence="3">Hangzhou</strain>
    </source>
</reference>
<keyword evidence="2" id="KW-1133">Transmembrane helix</keyword>
<proteinExistence type="predicted"/>
<dbReference type="PANTHER" id="PTHR36367">
    <property type="entry name" value="TRANSMEMBRANE PROTEIN"/>
    <property type="match status" value="1"/>
</dbReference>
<evidence type="ECO:0000313" key="3">
    <source>
        <dbReference type="EMBL" id="KAK9276766.1"/>
    </source>
</evidence>
<sequence>MTTVTPSPSLLCATHPFVPLKPFISNPSFSPHHQQFREARPVLAFTGRTTLSLQRKGFQGKPLKTLACKAARRKPTVSTTTTSSSSSAAASIPNGNVRRLIQFVLWLAEGIYIFWLFLLPYAPGDPVWAISSDTVNSLVGLSLNFFFILPFMNSVVGIHLIDAPVLHPVSEGLFNFVIGWTFMFAPLLFTDSKRDRYKGSLDVLWGFQMFLTNTFLIPYMAIRLNDADAEDASGKPSQLGFVMTNGAPVVGLIGGGICLISAFWALFGRMDGNFGTLTDRWEFLLSYLGSERLAYAFIWDICLYIIFQPWLIGENLQNVQKGKVGIVNYLRFVPVVGLVAYLLCLDLEEEYN</sequence>
<keyword evidence="4" id="KW-1185">Reference proteome</keyword>
<dbReference type="AlphaFoldDB" id="A0AAP0RI88"/>
<keyword evidence="2" id="KW-0472">Membrane</keyword>
<feature type="transmembrane region" description="Helical" evidence="2">
    <location>
        <begin position="100"/>
        <end position="118"/>
    </location>
</feature>
<dbReference type="Proteomes" id="UP001415857">
    <property type="component" value="Unassembled WGS sequence"/>
</dbReference>
<evidence type="ECO:0000256" key="1">
    <source>
        <dbReference type="SAM" id="MobiDB-lite"/>
    </source>
</evidence>
<feature type="transmembrane region" description="Helical" evidence="2">
    <location>
        <begin position="293"/>
        <end position="312"/>
    </location>
</feature>
<gene>
    <name evidence="3" type="ORF">L1049_006302</name>
</gene>
<feature type="transmembrane region" description="Helical" evidence="2">
    <location>
        <begin position="324"/>
        <end position="343"/>
    </location>
</feature>
<feature type="transmembrane region" description="Helical" evidence="2">
    <location>
        <begin position="173"/>
        <end position="191"/>
    </location>
</feature>
<feature type="transmembrane region" description="Helical" evidence="2">
    <location>
        <begin position="138"/>
        <end position="161"/>
    </location>
</feature>
<evidence type="ECO:0000256" key="2">
    <source>
        <dbReference type="SAM" id="Phobius"/>
    </source>
</evidence>
<accession>A0AAP0RI88</accession>
<feature type="transmembrane region" description="Helical" evidence="2">
    <location>
        <begin position="203"/>
        <end position="222"/>
    </location>
</feature>
<evidence type="ECO:0000313" key="4">
    <source>
        <dbReference type="Proteomes" id="UP001415857"/>
    </source>
</evidence>
<dbReference type="EMBL" id="JBBPBK010000010">
    <property type="protein sequence ID" value="KAK9276766.1"/>
    <property type="molecule type" value="Genomic_DNA"/>
</dbReference>